<dbReference type="Gene3D" id="3.40.630.90">
    <property type="match status" value="1"/>
</dbReference>
<keyword evidence="2" id="KW-0808">Transferase</keyword>
<reference evidence="3" key="1">
    <citation type="submission" date="2013-03" db="EMBL/GenBank/DDBJ databases">
        <title>Genome sequence of Chthonomonas calidirosea, the first sequenced genome from the Armatimonadetes phylum (formally candidate division OP10).</title>
        <authorList>
            <person name="Lee K.C.Y."/>
            <person name="Morgan X.C."/>
            <person name="Dunfield P.F."/>
            <person name="Tamas I."/>
            <person name="Houghton K.M."/>
            <person name="Vyssotski M."/>
            <person name="Ryan J.L.J."/>
            <person name="Lagutin K."/>
            <person name="McDonald I.R."/>
            <person name="Stott M.B."/>
        </authorList>
    </citation>
    <scope>NUCLEOTIDE SEQUENCE [LARGE SCALE GENOMIC DNA]</scope>
    <source>
        <strain evidence="3">DSM 23976 / ICMP 18418 / T49</strain>
    </source>
</reference>
<dbReference type="CDD" id="cd04301">
    <property type="entry name" value="NAT_SF"/>
    <property type="match status" value="1"/>
</dbReference>
<evidence type="ECO:0000259" key="1">
    <source>
        <dbReference type="PROSITE" id="PS51186"/>
    </source>
</evidence>
<dbReference type="HOGENOM" id="CLU_911731_0_0_0"/>
<evidence type="ECO:0000313" key="3">
    <source>
        <dbReference type="Proteomes" id="UP000014227"/>
    </source>
</evidence>
<accession>S0EVP9</accession>
<dbReference type="Proteomes" id="UP000014227">
    <property type="component" value="Chromosome I"/>
</dbReference>
<dbReference type="PATRIC" id="fig|1303518.3.peg.2134"/>
<dbReference type="InterPro" id="IPR041496">
    <property type="entry name" value="YitH/HolE_GNAT"/>
</dbReference>
<dbReference type="Gene3D" id="3.40.630.30">
    <property type="match status" value="1"/>
</dbReference>
<dbReference type="PANTHER" id="PTHR47237:SF2">
    <property type="entry name" value="BLL4206 PROTEIN"/>
    <property type="match status" value="1"/>
</dbReference>
<dbReference type="Pfam" id="PF18014">
    <property type="entry name" value="Acetyltransf_18"/>
    <property type="match status" value="1"/>
</dbReference>
<sequence>MSEFTLRPMRPEEWSEVAELIYVSTNFWYQIHGRPPIFTGPPESTQVFCRIYEALDPGCCLVAVSHATGRIAGSCFYHPRETHVSLGIMNAHPNYFRQGVASRLLQAIVAFAEKANKPLRLVSSAINLDSFSLYNRAGFVPRTIYQDMQIAVPPEGIAYTLPKGHRIRAATLEDVPVMADLEREIAGIRREKDYRYFVENTDGCWHVSVLETEHGTIEGFMTSVATPASNMLGPGVARTQEQAAALIAEELNQHRGRNPVVLVPSQADALVHTLYGWGARNCELHFAQIRGPWQEPKGLLFPTFLPETG</sequence>
<dbReference type="eggNOG" id="COG0456">
    <property type="taxonomic scope" value="Bacteria"/>
</dbReference>
<dbReference type="InterPro" id="IPR052729">
    <property type="entry name" value="Acyl/Acetyltrans_Enzymes"/>
</dbReference>
<dbReference type="PROSITE" id="PS51186">
    <property type="entry name" value="GNAT"/>
    <property type="match status" value="1"/>
</dbReference>
<feature type="domain" description="N-acetyltransferase" evidence="1">
    <location>
        <begin position="4"/>
        <end position="164"/>
    </location>
</feature>
<dbReference type="PANTHER" id="PTHR47237">
    <property type="entry name" value="SLL0310 PROTEIN"/>
    <property type="match status" value="1"/>
</dbReference>
<dbReference type="InterPro" id="IPR000182">
    <property type="entry name" value="GNAT_dom"/>
</dbReference>
<evidence type="ECO:0000313" key="2">
    <source>
        <dbReference type="EMBL" id="CCW35874.1"/>
    </source>
</evidence>
<protein>
    <submittedName>
        <fullName evidence="2">Acetyltransferases</fullName>
    </submittedName>
</protein>
<dbReference type="OrthoDB" id="46888at2"/>
<dbReference type="STRING" id="454171.CP488_02023"/>
<name>S0EVP9_CHTCT</name>
<dbReference type="KEGG" id="ccz:CCALI_02067"/>
<dbReference type="InterPro" id="IPR016181">
    <property type="entry name" value="Acyl_CoA_acyltransferase"/>
</dbReference>
<gene>
    <name evidence="2" type="ORF">CCALI_02067</name>
</gene>
<proteinExistence type="predicted"/>
<dbReference type="SUPFAM" id="SSF55729">
    <property type="entry name" value="Acyl-CoA N-acyltransferases (Nat)"/>
    <property type="match status" value="1"/>
</dbReference>
<dbReference type="AlphaFoldDB" id="S0EVP9"/>
<dbReference type="RefSeq" id="WP_016483398.1">
    <property type="nucleotide sequence ID" value="NC_021487.1"/>
</dbReference>
<dbReference type="EMBL" id="HF951689">
    <property type="protein sequence ID" value="CCW35874.1"/>
    <property type="molecule type" value="Genomic_DNA"/>
</dbReference>
<keyword evidence="3" id="KW-1185">Reference proteome</keyword>
<dbReference type="GO" id="GO:0016747">
    <property type="term" value="F:acyltransferase activity, transferring groups other than amino-acyl groups"/>
    <property type="evidence" value="ECO:0007669"/>
    <property type="project" value="InterPro"/>
</dbReference>
<dbReference type="Pfam" id="PF00583">
    <property type="entry name" value="Acetyltransf_1"/>
    <property type="match status" value="1"/>
</dbReference>
<organism evidence="2 3">
    <name type="scientific">Chthonomonas calidirosea (strain DSM 23976 / ICMP 18418 / T49)</name>
    <dbReference type="NCBI Taxonomy" id="1303518"/>
    <lineage>
        <taxon>Bacteria</taxon>
        <taxon>Bacillati</taxon>
        <taxon>Armatimonadota</taxon>
        <taxon>Chthonomonadia</taxon>
        <taxon>Chthonomonadales</taxon>
        <taxon>Chthonomonadaceae</taxon>
        <taxon>Chthonomonas</taxon>
    </lineage>
</organism>
<dbReference type="InParanoid" id="S0EVP9"/>